<organism evidence="4 5">
    <name type="scientific">Coemansia brasiliensis</name>
    <dbReference type="NCBI Taxonomy" id="2650707"/>
    <lineage>
        <taxon>Eukaryota</taxon>
        <taxon>Fungi</taxon>
        <taxon>Fungi incertae sedis</taxon>
        <taxon>Zoopagomycota</taxon>
        <taxon>Kickxellomycotina</taxon>
        <taxon>Kickxellomycetes</taxon>
        <taxon>Kickxellales</taxon>
        <taxon>Kickxellaceae</taxon>
        <taxon>Coemansia</taxon>
    </lineage>
</organism>
<dbReference type="InterPro" id="IPR011009">
    <property type="entry name" value="Kinase-like_dom_sf"/>
</dbReference>
<dbReference type="Pfam" id="PF01633">
    <property type="entry name" value="Choline_kinase"/>
    <property type="match status" value="1"/>
</dbReference>
<dbReference type="GO" id="GO:0006646">
    <property type="term" value="P:phosphatidylethanolamine biosynthetic process"/>
    <property type="evidence" value="ECO:0007669"/>
    <property type="project" value="TreeGrafter"/>
</dbReference>
<evidence type="ECO:0000256" key="1">
    <source>
        <dbReference type="ARBA" id="ARBA00037883"/>
    </source>
</evidence>
<dbReference type="Gene3D" id="3.90.1200.10">
    <property type="match status" value="1"/>
</dbReference>
<evidence type="ECO:0000313" key="4">
    <source>
        <dbReference type="EMBL" id="KAJ2846488.1"/>
    </source>
</evidence>
<reference evidence="4" key="1">
    <citation type="submission" date="2022-07" db="EMBL/GenBank/DDBJ databases">
        <title>Phylogenomic reconstructions and comparative analyses of Kickxellomycotina fungi.</title>
        <authorList>
            <person name="Reynolds N.K."/>
            <person name="Stajich J.E."/>
            <person name="Barry K."/>
            <person name="Grigoriev I.V."/>
            <person name="Crous P."/>
            <person name="Smith M.E."/>
        </authorList>
    </citation>
    <scope>NUCLEOTIDE SEQUENCE</scope>
    <source>
        <strain evidence="4">NRRL 1566</strain>
    </source>
</reference>
<dbReference type="EMBL" id="JANBUW010000526">
    <property type="protein sequence ID" value="KAJ2846488.1"/>
    <property type="molecule type" value="Genomic_DNA"/>
</dbReference>
<keyword evidence="5" id="KW-1185">Reference proteome</keyword>
<dbReference type="CDD" id="cd05157">
    <property type="entry name" value="ETNK_euk"/>
    <property type="match status" value="1"/>
</dbReference>
<evidence type="ECO:0000256" key="2">
    <source>
        <dbReference type="ARBA" id="ARBA00038211"/>
    </source>
</evidence>
<sequence length="250" mass="29126">MMRLGELGMCPPLYGQFNNGLVYGYIPGTVATPEEMGNSEWAPLIARQLAKWGQVIIPGDDRSPKLFSTLQKWLNDIPSDYKDESVDKLQFNREMLIDELPALKTMLSTVDSPVVFAHNDLLSGNIIMNEARDQVSFIDYEYATYNYRGFDIANHFNEYAGFECDYSRYPTKDAQLQWFKMYLDELQLDSSPKALESMYQEVQVFQLASHYYWGIWGLIQATISELDFDYKDYARIRFTEYFKIKQQLFG</sequence>
<dbReference type="SUPFAM" id="SSF56112">
    <property type="entry name" value="Protein kinase-like (PK-like)"/>
    <property type="match status" value="1"/>
</dbReference>
<name>A0A9W8LY50_9FUNG</name>
<dbReference type="PANTHER" id="PTHR22603:SF66">
    <property type="entry name" value="ETHANOLAMINE KINASE"/>
    <property type="match status" value="1"/>
</dbReference>
<dbReference type="GO" id="GO:0005737">
    <property type="term" value="C:cytoplasm"/>
    <property type="evidence" value="ECO:0007669"/>
    <property type="project" value="TreeGrafter"/>
</dbReference>
<evidence type="ECO:0000313" key="5">
    <source>
        <dbReference type="Proteomes" id="UP001139887"/>
    </source>
</evidence>
<evidence type="ECO:0000256" key="3">
    <source>
        <dbReference type="ARBA" id="ARBA00038874"/>
    </source>
</evidence>
<comment type="caution">
    <text evidence="4">The sequence shown here is derived from an EMBL/GenBank/DDBJ whole genome shotgun (WGS) entry which is preliminary data.</text>
</comment>
<comment type="similarity">
    <text evidence="2">Belongs to the choline/ethanolamine kinase family.</text>
</comment>
<dbReference type="EC" id="2.7.1.82" evidence="3"/>
<dbReference type="AlphaFoldDB" id="A0A9W8LY50"/>
<protein>
    <recommendedName>
        <fullName evidence="3">ethanolamine kinase</fullName>
        <ecNumber evidence="3">2.7.1.82</ecNumber>
    </recommendedName>
</protein>
<dbReference type="Proteomes" id="UP001139887">
    <property type="component" value="Unassembled WGS sequence"/>
</dbReference>
<gene>
    <name evidence="4" type="ORF">IWW36_004328</name>
</gene>
<comment type="pathway">
    <text evidence="1">Phospholipid metabolism; phosphatidylethanolamine biosynthesis; phosphatidylethanolamine from ethanolamine: step 1/3.</text>
</comment>
<dbReference type="OrthoDB" id="10267235at2759"/>
<dbReference type="GO" id="GO:0004305">
    <property type="term" value="F:ethanolamine kinase activity"/>
    <property type="evidence" value="ECO:0007669"/>
    <property type="project" value="UniProtKB-EC"/>
</dbReference>
<dbReference type="PANTHER" id="PTHR22603">
    <property type="entry name" value="CHOLINE/ETHANOALAMINE KINASE"/>
    <property type="match status" value="1"/>
</dbReference>
<proteinExistence type="inferred from homology"/>
<accession>A0A9W8LY50</accession>